<evidence type="ECO:0000313" key="2">
    <source>
        <dbReference type="EMBL" id="KAF9743275.1"/>
    </source>
</evidence>
<dbReference type="EMBL" id="JADCTT010000017">
    <property type="protein sequence ID" value="KAF9743275.1"/>
    <property type="molecule type" value="Genomic_DNA"/>
</dbReference>
<organism evidence="2 3">
    <name type="scientific">Bionectria ochroleuca</name>
    <name type="common">Gliocladium roseum</name>
    <dbReference type="NCBI Taxonomy" id="29856"/>
    <lineage>
        <taxon>Eukaryota</taxon>
        <taxon>Fungi</taxon>
        <taxon>Dikarya</taxon>
        <taxon>Ascomycota</taxon>
        <taxon>Pezizomycotina</taxon>
        <taxon>Sordariomycetes</taxon>
        <taxon>Hypocreomycetidae</taxon>
        <taxon>Hypocreales</taxon>
        <taxon>Bionectriaceae</taxon>
        <taxon>Clonostachys</taxon>
    </lineage>
</organism>
<name>A0A8H7N1E2_BIOOC</name>
<keyword evidence="1" id="KW-0732">Signal</keyword>
<gene>
    <name evidence="2" type="ORF">IM811_006366</name>
</gene>
<dbReference type="Proteomes" id="UP000616885">
    <property type="component" value="Unassembled WGS sequence"/>
</dbReference>
<reference evidence="2" key="1">
    <citation type="submission" date="2020-10" db="EMBL/GenBank/DDBJ databases">
        <title>High-Quality Genome Resource of Clonostachys rosea strain S41 by Oxford Nanopore Long-Read Sequencing.</title>
        <authorList>
            <person name="Wang H."/>
        </authorList>
    </citation>
    <scope>NUCLEOTIDE SEQUENCE</scope>
    <source>
        <strain evidence="2">S41</strain>
    </source>
</reference>
<feature type="chain" id="PRO_5034241287" description="Secreted protein" evidence="1">
    <location>
        <begin position="18"/>
        <end position="110"/>
    </location>
</feature>
<evidence type="ECO:0000313" key="3">
    <source>
        <dbReference type="Proteomes" id="UP000616885"/>
    </source>
</evidence>
<protein>
    <recommendedName>
        <fullName evidence="4">Secreted protein</fullName>
    </recommendedName>
</protein>
<feature type="signal peptide" evidence="1">
    <location>
        <begin position="1"/>
        <end position="17"/>
    </location>
</feature>
<evidence type="ECO:0008006" key="4">
    <source>
        <dbReference type="Google" id="ProtNLM"/>
    </source>
</evidence>
<sequence>MRLFLPGLVGCLPASVAQLLVTRTELSHNPTLVLFVFYFERGQTRVVRRHFGPLDCLHLIGNTRRDMQAASNMHHCSHLGSEPRTYHFEAGAWTFDYVLNDLHGGQGVHI</sequence>
<evidence type="ECO:0000256" key="1">
    <source>
        <dbReference type="SAM" id="SignalP"/>
    </source>
</evidence>
<dbReference type="AlphaFoldDB" id="A0A8H7N1E2"/>
<accession>A0A8H7N1E2</accession>
<proteinExistence type="predicted"/>
<comment type="caution">
    <text evidence="2">The sequence shown here is derived from an EMBL/GenBank/DDBJ whole genome shotgun (WGS) entry which is preliminary data.</text>
</comment>